<evidence type="ECO:0000313" key="3">
    <source>
        <dbReference type="Proteomes" id="UP001597187"/>
    </source>
</evidence>
<protein>
    <submittedName>
        <fullName evidence="2">DUF5811 family protein</fullName>
    </submittedName>
</protein>
<keyword evidence="3" id="KW-1185">Reference proteome</keyword>
<sequence>MYGNAPYANQQPDTADAPDPETIERLRTETEGVAARTRALLTDEFVVGSNLQAGLEGPQGTVSVQPPIGDPIRAGIAADATDEERDGLATELAAGAAMQVKLAVNDVSPTAG</sequence>
<feature type="region of interest" description="Disordered" evidence="1">
    <location>
        <begin position="1"/>
        <end position="20"/>
    </location>
</feature>
<dbReference type="EMBL" id="JBHUDC010000005">
    <property type="protein sequence ID" value="MFD1513608.1"/>
    <property type="molecule type" value="Genomic_DNA"/>
</dbReference>
<organism evidence="2 3">
    <name type="scientific">Halomarina rubra</name>
    <dbReference type="NCBI Taxonomy" id="2071873"/>
    <lineage>
        <taxon>Archaea</taxon>
        <taxon>Methanobacteriati</taxon>
        <taxon>Methanobacteriota</taxon>
        <taxon>Stenosarchaea group</taxon>
        <taxon>Halobacteria</taxon>
        <taxon>Halobacteriales</taxon>
        <taxon>Natronomonadaceae</taxon>
        <taxon>Halomarina</taxon>
    </lineage>
</organism>
<evidence type="ECO:0000313" key="2">
    <source>
        <dbReference type="EMBL" id="MFD1513608.1"/>
    </source>
</evidence>
<reference evidence="2 3" key="1">
    <citation type="journal article" date="2019" name="Int. J. Syst. Evol. Microbiol.">
        <title>The Global Catalogue of Microorganisms (GCM) 10K type strain sequencing project: providing services to taxonomists for standard genome sequencing and annotation.</title>
        <authorList>
            <consortium name="The Broad Institute Genomics Platform"/>
            <consortium name="The Broad Institute Genome Sequencing Center for Infectious Disease"/>
            <person name="Wu L."/>
            <person name="Ma J."/>
        </authorList>
    </citation>
    <scope>NUCLEOTIDE SEQUENCE [LARGE SCALE GENOMIC DNA]</scope>
    <source>
        <strain evidence="2 3">CGMCC 1.12563</strain>
    </source>
</reference>
<dbReference type="AlphaFoldDB" id="A0ABD6AUQ7"/>
<dbReference type="InterPro" id="IPR043835">
    <property type="entry name" value="DUF5811"/>
</dbReference>
<gene>
    <name evidence="2" type="ORF">ACFSBT_09985</name>
</gene>
<comment type="caution">
    <text evidence="2">The sequence shown here is derived from an EMBL/GenBank/DDBJ whole genome shotgun (WGS) entry which is preliminary data.</text>
</comment>
<dbReference type="RefSeq" id="WP_250873585.1">
    <property type="nucleotide sequence ID" value="NZ_JALXFV010000005.1"/>
</dbReference>
<name>A0ABD6AUQ7_9EURY</name>
<accession>A0ABD6AUQ7</accession>
<proteinExistence type="predicted"/>
<evidence type="ECO:0000256" key="1">
    <source>
        <dbReference type="SAM" id="MobiDB-lite"/>
    </source>
</evidence>
<dbReference type="Pfam" id="PF19128">
    <property type="entry name" value="DUF5811"/>
    <property type="match status" value="1"/>
</dbReference>
<dbReference type="Proteomes" id="UP001597187">
    <property type="component" value="Unassembled WGS sequence"/>
</dbReference>